<protein>
    <recommendedName>
        <fullName evidence="2">D-isomer specific 2-hydroxyacid dehydrogenase NAD-binding domain-containing protein</fullName>
    </recommendedName>
</protein>
<dbReference type="SUPFAM" id="SSF51735">
    <property type="entry name" value="NAD(P)-binding Rossmann-fold domains"/>
    <property type="match status" value="1"/>
</dbReference>
<dbReference type="AlphaFoldDB" id="A0AAN9YFN5"/>
<gene>
    <name evidence="3" type="ORF">SLS53_005044</name>
</gene>
<evidence type="ECO:0000256" key="1">
    <source>
        <dbReference type="ARBA" id="ARBA00023002"/>
    </source>
</evidence>
<dbReference type="GO" id="GO:0005829">
    <property type="term" value="C:cytosol"/>
    <property type="evidence" value="ECO:0007669"/>
    <property type="project" value="TreeGrafter"/>
</dbReference>
<evidence type="ECO:0000313" key="3">
    <source>
        <dbReference type="EMBL" id="KAK7740981.1"/>
    </source>
</evidence>
<comment type="caution">
    <text evidence="3">The sequence shown here is derived from an EMBL/GenBank/DDBJ whole genome shotgun (WGS) entry which is preliminary data.</text>
</comment>
<proteinExistence type="predicted"/>
<keyword evidence="1" id="KW-0560">Oxidoreductase</keyword>
<accession>A0AAN9YFN5</accession>
<name>A0AAN9YFN5_9PEZI</name>
<dbReference type="PANTHER" id="PTHR10996:SF281">
    <property type="entry name" value="D-ISOMER SPECIFIC 2-HYDROXYACID DEHYDROGENASE NAD-BINDING DOMAIN-CONTAINING PROTEIN-RELATED"/>
    <property type="match status" value="1"/>
</dbReference>
<dbReference type="Pfam" id="PF02826">
    <property type="entry name" value="2-Hacid_dh_C"/>
    <property type="match status" value="1"/>
</dbReference>
<evidence type="ECO:0000313" key="4">
    <source>
        <dbReference type="Proteomes" id="UP001320245"/>
    </source>
</evidence>
<evidence type="ECO:0000259" key="2">
    <source>
        <dbReference type="Pfam" id="PF02826"/>
    </source>
</evidence>
<dbReference type="InterPro" id="IPR036291">
    <property type="entry name" value="NAD(P)-bd_dom_sf"/>
</dbReference>
<dbReference type="GO" id="GO:0051287">
    <property type="term" value="F:NAD binding"/>
    <property type="evidence" value="ECO:0007669"/>
    <property type="project" value="InterPro"/>
</dbReference>
<dbReference type="PROSITE" id="PS00671">
    <property type="entry name" value="D_2_HYDROXYACID_DH_3"/>
    <property type="match status" value="1"/>
</dbReference>
<reference evidence="3 4" key="1">
    <citation type="journal article" date="2023" name="PLoS ONE">
        <title>Cytospora paraplurivora sp. nov. isolated from orchards with fruit tree decline syndrome in Ontario, Canada.</title>
        <authorList>
            <person name="Ilyukhin E."/>
            <person name="Nguyen H.D.T."/>
            <person name="Castle A.J."/>
            <person name="Ellouze W."/>
        </authorList>
    </citation>
    <scope>NUCLEOTIDE SEQUENCE [LARGE SCALE GENOMIC DNA]</scope>
    <source>
        <strain evidence="3 4">FDS-564</strain>
    </source>
</reference>
<dbReference type="EMBL" id="JAJSPL020000018">
    <property type="protein sequence ID" value="KAK7740981.1"/>
    <property type="molecule type" value="Genomic_DNA"/>
</dbReference>
<feature type="domain" description="D-isomer specific 2-hydroxyacid dehydrogenase NAD-binding" evidence="2">
    <location>
        <begin position="122"/>
        <end position="266"/>
    </location>
</feature>
<dbReference type="InterPro" id="IPR050223">
    <property type="entry name" value="D-isomer_2-hydroxyacid_DH"/>
</dbReference>
<organism evidence="3 4">
    <name type="scientific">Cytospora paraplurivora</name>
    <dbReference type="NCBI Taxonomy" id="2898453"/>
    <lineage>
        <taxon>Eukaryota</taxon>
        <taxon>Fungi</taxon>
        <taxon>Dikarya</taxon>
        <taxon>Ascomycota</taxon>
        <taxon>Pezizomycotina</taxon>
        <taxon>Sordariomycetes</taxon>
        <taxon>Sordariomycetidae</taxon>
        <taxon>Diaporthales</taxon>
        <taxon>Cytosporaceae</taxon>
        <taxon>Cytospora</taxon>
    </lineage>
</organism>
<dbReference type="InterPro" id="IPR006140">
    <property type="entry name" value="D-isomer_DH_NAD-bd"/>
</dbReference>
<dbReference type="GO" id="GO:0030267">
    <property type="term" value="F:glyoxylate reductase (NADPH) activity"/>
    <property type="evidence" value="ECO:0007669"/>
    <property type="project" value="TreeGrafter"/>
</dbReference>
<dbReference type="GO" id="GO:0016618">
    <property type="term" value="F:hydroxypyruvate reductase [NAD(P)H] activity"/>
    <property type="evidence" value="ECO:0007669"/>
    <property type="project" value="TreeGrafter"/>
</dbReference>
<dbReference type="Gene3D" id="3.40.50.720">
    <property type="entry name" value="NAD(P)-binding Rossmann-like Domain"/>
    <property type="match status" value="3"/>
</dbReference>
<sequence>MATHRNTKAPIVLHIGDPIRYNPSTYAAFSSAFHVVRPATAERQRPEFIAALRERRWGDFSAVFRPFWSTGGEMGRWDAELVALLPRSCRVFASAGAGFDWVDTMALGDRDAEAAFLFSHEHTVHHSHNPRGHVLGLIGLGNIGQQVASKLGNASMGMVVHYHDVVRKLSPAQERRLGVTTFHDTLRGLMGASDCVVVCTPASPDGKPLLTGESLGWMRRGARLVNVARGSLVDEEALADALEEGRVSAAALDVHADEPRVSRRLLRFAGLDVVSAAARGGEVVGGGKGVNPGRVMLTCHNAGGTVETHVGFEELAMRNIMAVLGGKDAITPVNLHFLKKSNTKL</sequence>
<keyword evidence="4" id="KW-1185">Reference proteome</keyword>
<dbReference type="Proteomes" id="UP001320245">
    <property type="component" value="Unassembled WGS sequence"/>
</dbReference>
<dbReference type="CDD" id="cd12168">
    <property type="entry name" value="Mand_dh_like"/>
    <property type="match status" value="1"/>
</dbReference>
<dbReference type="InterPro" id="IPR029753">
    <property type="entry name" value="D-isomer_DH_CS"/>
</dbReference>
<dbReference type="PANTHER" id="PTHR10996">
    <property type="entry name" value="2-HYDROXYACID DEHYDROGENASE-RELATED"/>
    <property type="match status" value="1"/>
</dbReference>